<reference evidence="2" key="1">
    <citation type="submission" date="2019-08" db="EMBL/GenBank/DDBJ databases">
        <title>The improved chromosome-level genome for the pearl oyster Pinctada fucata martensii using PacBio sequencing and Hi-C.</title>
        <authorList>
            <person name="Zheng Z."/>
        </authorList>
    </citation>
    <scope>NUCLEOTIDE SEQUENCE</scope>
    <source>
        <strain evidence="2">ZZ-2019</strain>
        <tissue evidence="2">Adductor muscle</tissue>
    </source>
</reference>
<dbReference type="AlphaFoldDB" id="A0AA88XWJ8"/>
<comment type="caution">
    <text evidence="2">The sequence shown here is derived from an EMBL/GenBank/DDBJ whole genome shotgun (WGS) entry which is preliminary data.</text>
</comment>
<dbReference type="Proteomes" id="UP001186944">
    <property type="component" value="Unassembled WGS sequence"/>
</dbReference>
<evidence type="ECO:0000313" key="2">
    <source>
        <dbReference type="EMBL" id="KAK3089715.1"/>
    </source>
</evidence>
<sequence>MAENFSERNLKLYIGSTEEAQLKSTLKKIKSHTLVNHVIESCNAIKPVSFTNADVILQGYVNVRSDCLAGDYWAADDSVVQDYCTISYQQMFKHWIINDVVENGLKAVPRCYEKMFLCLLNFFRNKQYHQKAIANYKKSKGDESGLSAVLAEHYFSLLIPDRSYLVDENASRKHDKCPCKVSTCKKRIKIGNTAIGSSLVWHGYADIFLDQKLPVTILSGELGDIDAEFENDYQPVPKKMKIDKDVASSIDASENVGEHSSGRPVASTSNKAKNETDMVELCVEVKNKVSDDVLLSLNVIDQIIAETITNAFVQVTTNHCLKGRMIPTFGCSQEHVVVFLYDPEHDILLQGSDLIKLFEIPEHLSEKAAVEVWLFLNFSTFFHPNLAQKFKFKKSRFHSCVKKYISLYKKATYKQRFAPADTNFFAEVAMPEILKEAKPVEENI</sequence>
<proteinExistence type="predicted"/>
<protein>
    <submittedName>
        <fullName evidence="2">Uncharacterized protein</fullName>
    </submittedName>
</protein>
<accession>A0AA88XWJ8</accession>
<evidence type="ECO:0000313" key="3">
    <source>
        <dbReference type="Proteomes" id="UP001186944"/>
    </source>
</evidence>
<organism evidence="2 3">
    <name type="scientific">Pinctada imbricata</name>
    <name type="common">Atlantic pearl-oyster</name>
    <name type="synonym">Pinctada martensii</name>
    <dbReference type="NCBI Taxonomy" id="66713"/>
    <lineage>
        <taxon>Eukaryota</taxon>
        <taxon>Metazoa</taxon>
        <taxon>Spiralia</taxon>
        <taxon>Lophotrochozoa</taxon>
        <taxon>Mollusca</taxon>
        <taxon>Bivalvia</taxon>
        <taxon>Autobranchia</taxon>
        <taxon>Pteriomorphia</taxon>
        <taxon>Pterioida</taxon>
        <taxon>Pterioidea</taxon>
        <taxon>Pteriidae</taxon>
        <taxon>Pinctada</taxon>
    </lineage>
</organism>
<feature type="region of interest" description="Disordered" evidence="1">
    <location>
        <begin position="253"/>
        <end position="272"/>
    </location>
</feature>
<name>A0AA88XWJ8_PINIB</name>
<gene>
    <name evidence="2" type="ORF">FSP39_005833</name>
</gene>
<keyword evidence="3" id="KW-1185">Reference proteome</keyword>
<dbReference type="EMBL" id="VSWD01000010">
    <property type="protein sequence ID" value="KAK3089715.1"/>
    <property type="molecule type" value="Genomic_DNA"/>
</dbReference>
<evidence type="ECO:0000256" key="1">
    <source>
        <dbReference type="SAM" id="MobiDB-lite"/>
    </source>
</evidence>